<reference evidence="9" key="1">
    <citation type="submission" date="2019-08" db="EMBL/GenBank/DDBJ databases">
        <title>The improved chromosome-level genome for the pearl oyster Pinctada fucata martensii using PacBio sequencing and Hi-C.</title>
        <authorList>
            <person name="Zheng Z."/>
        </authorList>
    </citation>
    <scope>NUCLEOTIDE SEQUENCE</scope>
    <source>
        <strain evidence="9">ZZ-2019</strain>
        <tissue evidence="9">Adductor muscle</tissue>
    </source>
</reference>
<evidence type="ECO:0000313" key="9">
    <source>
        <dbReference type="EMBL" id="KAK3094971.1"/>
    </source>
</evidence>
<evidence type="ECO:0000256" key="7">
    <source>
        <dbReference type="ARBA" id="ARBA00023002"/>
    </source>
</evidence>
<evidence type="ECO:0000256" key="6">
    <source>
        <dbReference type="ARBA" id="ARBA00022827"/>
    </source>
</evidence>
<comment type="subcellular location">
    <subcellularLocation>
        <location evidence="2">Cytoplasm</location>
    </subcellularLocation>
</comment>
<dbReference type="InterPro" id="IPR002937">
    <property type="entry name" value="Amino_oxidase"/>
</dbReference>
<organism evidence="9 10">
    <name type="scientific">Pinctada imbricata</name>
    <name type="common">Atlantic pearl-oyster</name>
    <name type="synonym">Pinctada martensii</name>
    <dbReference type="NCBI Taxonomy" id="66713"/>
    <lineage>
        <taxon>Eukaryota</taxon>
        <taxon>Metazoa</taxon>
        <taxon>Spiralia</taxon>
        <taxon>Lophotrochozoa</taxon>
        <taxon>Mollusca</taxon>
        <taxon>Bivalvia</taxon>
        <taxon>Autobranchia</taxon>
        <taxon>Pteriomorphia</taxon>
        <taxon>Pterioida</taxon>
        <taxon>Pterioidea</taxon>
        <taxon>Pteriidae</taxon>
        <taxon>Pinctada</taxon>
    </lineage>
</organism>
<dbReference type="PANTHER" id="PTHR10742">
    <property type="entry name" value="FLAVIN MONOAMINE OXIDASE"/>
    <property type="match status" value="1"/>
</dbReference>
<comment type="similarity">
    <text evidence="3">Belongs to the flavin monoamine oxidase family.</text>
</comment>
<keyword evidence="6" id="KW-0274">FAD</keyword>
<evidence type="ECO:0000256" key="5">
    <source>
        <dbReference type="ARBA" id="ARBA00022630"/>
    </source>
</evidence>
<protein>
    <recommendedName>
        <fullName evidence="8">Amine oxidase domain-containing protein</fullName>
    </recommendedName>
</protein>
<keyword evidence="5" id="KW-0285">Flavoprotein</keyword>
<dbReference type="Gene3D" id="3.90.660.10">
    <property type="match status" value="1"/>
</dbReference>
<comment type="caution">
    <text evidence="9">The sequence shown here is derived from an EMBL/GenBank/DDBJ whole genome shotgun (WGS) entry which is preliminary data.</text>
</comment>
<evidence type="ECO:0000256" key="1">
    <source>
        <dbReference type="ARBA" id="ARBA00001974"/>
    </source>
</evidence>
<keyword evidence="7" id="KW-0560">Oxidoreductase</keyword>
<dbReference type="EMBL" id="VSWD01000008">
    <property type="protein sequence ID" value="KAK3094971.1"/>
    <property type="molecule type" value="Genomic_DNA"/>
</dbReference>
<sequence length="477" mass="53945">MSGKPQVIIIGAGISGLAAAEKLTKFGFHNYKILEASDRIGGRIHTVEDGNPDEKKVELGATWIHGQKKNPVFELAKTNKLIDEQELKKQRKRMTVYVTEEGETIGEDLVDKVWDKLEQFSEEADEFFESETPYPDINESYGAFLQQRFDKFLQKKNNSEREKMERVLLNEKSGECAYSGCDSVDELSLKYFGSYEELSGKHVTFGRGYSSLLEVIKRNIPDEKIILKRPVKTIHWGKTMLDEGTFEVKVECQNGECFYANHIIVTVSLGVLKAHHNTLFNPCLPSNKQQAIDKLGFGTVDKVILFFDEPVLGRDIGCLSLMWSSDKKDLSKDGKIANWCRKMSELTAVYGNAILGWVTGKEALEMEKLSEDEVTENVMTVLRTFLRRDDLPTPVKLIRTRWGNNPSVLGSYSFVKVGSSTQDIRYLREPTSATCSEKPVLLFAGEATHESFYSTTHGAFLSGQREAQRILDLYKNI</sequence>
<dbReference type="Pfam" id="PF01593">
    <property type="entry name" value="Amino_oxidase"/>
    <property type="match status" value="1"/>
</dbReference>
<gene>
    <name evidence="9" type="ORF">FSP39_008532</name>
</gene>
<dbReference type="SUPFAM" id="SSF54373">
    <property type="entry name" value="FAD-linked reductases, C-terminal domain"/>
    <property type="match status" value="1"/>
</dbReference>
<dbReference type="GO" id="GO:0046592">
    <property type="term" value="F:polyamine oxidase activity"/>
    <property type="evidence" value="ECO:0007669"/>
    <property type="project" value="TreeGrafter"/>
</dbReference>
<dbReference type="PANTHER" id="PTHR10742:SF405">
    <property type="entry name" value="PEROXISOMAL N(1)-ACETYL-SPERMINE_SPERMIDINE OXIDASE"/>
    <property type="match status" value="1"/>
</dbReference>
<accession>A0AA88YEC0</accession>
<dbReference type="InterPro" id="IPR036188">
    <property type="entry name" value="FAD/NAD-bd_sf"/>
</dbReference>
<dbReference type="InterPro" id="IPR050281">
    <property type="entry name" value="Flavin_monoamine_oxidase"/>
</dbReference>
<comment type="cofactor">
    <cofactor evidence="1">
        <name>FAD</name>
        <dbReference type="ChEBI" id="CHEBI:57692"/>
    </cofactor>
</comment>
<name>A0AA88YEC0_PINIB</name>
<proteinExistence type="inferred from homology"/>
<keyword evidence="4" id="KW-0963">Cytoplasm</keyword>
<keyword evidence="10" id="KW-1185">Reference proteome</keyword>
<dbReference type="Proteomes" id="UP001186944">
    <property type="component" value="Unassembled WGS sequence"/>
</dbReference>
<evidence type="ECO:0000259" key="8">
    <source>
        <dbReference type="Pfam" id="PF01593"/>
    </source>
</evidence>
<dbReference type="GO" id="GO:0005737">
    <property type="term" value="C:cytoplasm"/>
    <property type="evidence" value="ECO:0007669"/>
    <property type="project" value="UniProtKB-SubCell"/>
</dbReference>
<evidence type="ECO:0000313" key="10">
    <source>
        <dbReference type="Proteomes" id="UP001186944"/>
    </source>
</evidence>
<evidence type="ECO:0000256" key="4">
    <source>
        <dbReference type="ARBA" id="ARBA00022490"/>
    </source>
</evidence>
<dbReference type="Gene3D" id="3.50.50.60">
    <property type="entry name" value="FAD/NAD(P)-binding domain"/>
    <property type="match status" value="1"/>
</dbReference>
<dbReference type="SUPFAM" id="SSF51905">
    <property type="entry name" value="FAD/NAD(P)-binding domain"/>
    <property type="match status" value="1"/>
</dbReference>
<evidence type="ECO:0000256" key="3">
    <source>
        <dbReference type="ARBA" id="ARBA00005995"/>
    </source>
</evidence>
<feature type="domain" description="Amine oxidase" evidence="8">
    <location>
        <begin position="14"/>
        <end position="471"/>
    </location>
</feature>
<dbReference type="AlphaFoldDB" id="A0AA88YEC0"/>
<evidence type="ECO:0000256" key="2">
    <source>
        <dbReference type="ARBA" id="ARBA00004496"/>
    </source>
</evidence>